<reference evidence="1 2" key="1">
    <citation type="submission" date="2024-02" db="EMBL/GenBank/DDBJ databases">
        <authorList>
            <person name="Chen Y."/>
            <person name="Shah S."/>
            <person name="Dougan E. K."/>
            <person name="Thang M."/>
            <person name="Chan C."/>
        </authorList>
    </citation>
    <scope>NUCLEOTIDE SEQUENCE [LARGE SCALE GENOMIC DNA]</scope>
</reference>
<name>A0ABP0RRW0_9DINO</name>
<organism evidence="1 2">
    <name type="scientific">Durusdinium trenchii</name>
    <dbReference type="NCBI Taxonomy" id="1381693"/>
    <lineage>
        <taxon>Eukaryota</taxon>
        <taxon>Sar</taxon>
        <taxon>Alveolata</taxon>
        <taxon>Dinophyceae</taxon>
        <taxon>Suessiales</taxon>
        <taxon>Symbiodiniaceae</taxon>
        <taxon>Durusdinium</taxon>
    </lineage>
</organism>
<accession>A0ABP0RRW0</accession>
<dbReference type="InterPro" id="IPR018247">
    <property type="entry name" value="EF_Hand_1_Ca_BS"/>
</dbReference>
<dbReference type="PROSITE" id="PS00018">
    <property type="entry name" value="EF_HAND_1"/>
    <property type="match status" value="1"/>
</dbReference>
<comment type="caution">
    <text evidence="1">The sequence shown here is derived from an EMBL/GenBank/DDBJ whole genome shotgun (WGS) entry which is preliminary data.</text>
</comment>
<gene>
    <name evidence="1" type="ORF">SCF082_LOCUS47658</name>
</gene>
<evidence type="ECO:0008006" key="3">
    <source>
        <dbReference type="Google" id="ProtNLM"/>
    </source>
</evidence>
<evidence type="ECO:0000313" key="2">
    <source>
        <dbReference type="Proteomes" id="UP001642464"/>
    </source>
</evidence>
<proteinExistence type="predicted"/>
<protein>
    <recommendedName>
        <fullName evidence="3">EF-hand domain-containing protein</fullName>
    </recommendedName>
</protein>
<dbReference type="Proteomes" id="UP001642464">
    <property type="component" value="Unassembled WGS sequence"/>
</dbReference>
<sequence>MAMHDKNRHWPRRLKEHPHLCWERQHMALHDKDPPQRRPLSQRPKIDKLSAVRELLLRWCHVLRKQEQLAEKERLKFLRQRKKDQNERRRQNVLKRLRRATGSALEEGNSPQKEDVEEIDEALIDLQVEEPIRVEMRPNRRLMHEIDVDGSGTVNYTELVAPEPALELSPEATATEAKQQLAEVLQCEATALSLVLGTSTWDDGKAKERGLRDVLSEGAEITVIKSEGWVVPRIEALKAKFEKFGKLLTEPGKHELSHDAELPEGLEFPASLALLLKYAVKWSYRTDMGIPPLELFVANQDFKLDIFGDEECKADWMEEHGEESCAGDDWMLLASSSEYDYFFVNVKKSSPHFGMVKCGEQTSNVFVVFCETKIF</sequence>
<dbReference type="EMBL" id="CAXAMM010041929">
    <property type="protein sequence ID" value="CAK9101951.1"/>
    <property type="molecule type" value="Genomic_DNA"/>
</dbReference>
<evidence type="ECO:0000313" key="1">
    <source>
        <dbReference type="EMBL" id="CAK9101951.1"/>
    </source>
</evidence>
<keyword evidence="2" id="KW-1185">Reference proteome</keyword>